<reference evidence="2 3" key="1">
    <citation type="submission" date="2023-10" db="EMBL/GenBank/DDBJ databases">
        <title>Bacteria for the degradation of biodegradable plastic PBAT(Polybutylene adipate terephthalate).</title>
        <authorList>
            <person name="Weon H.-Y."/>
            <person name="Yeon J."/>
        </authorList>
    </citation>
    <scope>NUCLEOTIDE SEQUENCE [LARGE SCALE GENOMIC DNA]</scope>
    <source>
        <strain evidence="2 3">SBD 7-3</strain>
    </source>
</reference>
<dbReference type="PANTHER" id="PTHR43102">
    <property type="entry name" value="SLR1143 PROTEIN"/>
    <property type="match status" value="1"/>
</dbReference>
<keyword evidence="3" id="KW-1185">Reference proteome</keyword>
<proteinExistence type="predicted"/>
<evidence type="ECO:0000259" key="1">
    <source>
        <dbReference type="SMART" id="SM00065"/>
    </source>
</evidence>
<dbReference type="EMBL" id="CP136336">
    <property type="protein sequence ID" value="WOB07100.1"/>
    <property type="molecule type" value="Genomic_DNA"/>
</dbReference>
<organism evidence="2 3">
    <name type="scientific">Piscinibacter gummiphilus</name>
    <dbReference type="NCBI Taxonomy" id="946333"/>
    <lineage>
        <taxon>Bacteria</taxon>
        <taxon>Pseudomonadati</taxon>
        <taxon>Pseudomonadota</taxon>
        <taxon>Betaproteobacteria</taxon>
        <taxon>Burkholderiales</taxon>
        <taxon>Sphaerotilaceae</taxon>
        <taxon>Piscinibacter</taxon>
    </lineage>
</organism>
<dbReference type="SMART" id="SM00065">
    <property type="entry name" value="GAF"/>
    <property type="match status" value="1"/>
</dbReference>
<dbReference type="InterPro" id="IPR029016">
    <property type="entry name" value="GAF-like_dom_sf"/>
</dbReference>
<evidence type="ECO:0000313" key="2">
    <source>
        <dbReference type="EMBL" id="WOB07100.1"/>
    </source>
</evidence>
<protein>
    <submittedName>
        <fullName evidence="2">GAF domain-containing protein</fullName>
    </submittedName>
</protein>
<dbReference type="InterPro" id="IPR003018">
    <property type="entry name" value="GAF"/>
</dbReference>
<dbReference type="RefSeq" id="WP_316699774.1">
    <property type="nucleotide sequence ID" value="NZ_CP136336.1"/>
</dbReference>
<feature type="domain" description="GAF" evidence="1">
    <location>
        <begin position="21"/>
        <end position="156"/>
    </location>
</feature>
<dbReference type="PANTHER" id="PTHR43102:SF2">
    <property type="entry name" value="GAF DOMAIN-CONTAINING PROTEIN"/>
    <property type="match status" value="1"/>
</dbReference>
<gene>
    <name evidence="2" type="ORF">RXV79_19525</name>
</gene>
<name>A0ABZ0CQ55_9BURK</name>
<dbReference type="Proteomes" id="UP001303946">
    <property type="component" value="Chromosome"/>
</dbReference>
<dbReference type="Gene3D" id="3.30.450.40">
    <property type="match status" value="1"/>
</dbReference>
<evidence type="ECO:0000313" key="3">
    <source>
        <dbReference type="Proteomes" id="UP001303946"/>
    </source>
</evidence>
<dbReference type="Pfam" id="PF01590">
    <property type="entry name" value="GAF"/>
    <property type="match status" value="1"/>
</dbReference>
<sequence length="158" mass="17964">MPDDEAERLSALRALLILDTPPEERFDRIVQFAATEFDVPMAMISLVDRDRQWFKSRVGFEGICETPRDVSFCAHAVHSRELLLVPDALRDVRFHDNPIVVGNPGVRFYAGAPLMLKKGAVVGTLCVLDTRERRFDAIDRSILESLRLLVVDELERQT</sequence>
<accession>A0ABZ0CQ55</accession>
<dbReference type="SUPFAM" id="SSF55781">
    <property type="entry name" value="GAF domain-like"/>
    <property type="match status" value="1"/>
</dbReference>